<reference evidence="1" key="1">
    <citation type="journal article" date="2023" name="IScience">
        <title>Live-bearing cockroach genome reveals convergent evolutionary mechanisms linked to viviparity in insects and beyond.</title>
        <authorList>
            <person name="Fouks B."/>
            <person name="Harrison M.C."/>
            <person name="Mikhailova A.A."/>
            <person name="Marchal E."/>
            <person name="English S."/>
            <person name="Carruthers M."/>
            <person name="Jennings E.C."/>
            <person name="Chiamaka E.L."/>
            <person name="Frigard R.A."/>
            <person name="Pippel M."/>
            <person name="Attardo G.M."/>
            <person name="Benoit J.B."/>
            <person name="Bornberg-Bauer E."/>
            <person name="Tobe S.S."/>
        </authorList>
    </citation>
    <scope>NUCLEOTIDE SEQUENCE</scope>
    <source>
        <strain evidence="1">Stay&amp;Tobe</strain>
    </source>
</reference>
<dbReference type="EMBL" id="JASPKZ010008866">
    <property type="protein sequence ID" value="KAJ9578633.1"/>
    <property type="molecule type" value="Genomic_DNA"/>
</dbReference>
<protein>
    <submittedName>
        <fullName evidence="1">Uncharacterized protein</fullName>
    </submittedName>
</protein>
<gene>
    <name evidence="1" type="ORF">L9F63_005123</name>
</gene>
<reference evidence="1" key="2">
    <citation type="submission" date="2023-05" db="EMBL/GenBank/DDBJ databases">
        <authorList>
            <person name="Fouks B."/>
        </authorList>
    </citation>
    <scope>NUCLEOTIDE SEQUENCE</scope>
    <source>
        <strain evidence="1">Stay&amp;Tobe</strain>
        <tissue evidence="1">Testes</tissue>
    </source>
</reference>
<accession>A0AAD7ZEU5</accession>
<organism evidence="1 2">
    <name type="scientific">Diploptera punctata</name>
    <name type="common">Pacific beetle cockroach</name>
    <dbReference type="NCBI Taxonomy" id="6984"/>
    <lineage>
        <taxon>Eukaryota</taxon>
        <taxon>Metazoa</taxon>
        <taxon>Ecdysozoa</taxon>
        <taxon>Arthropoda</taxon>
        <taxon>Hexapoda</taxon>
        <taxon>Insecta</taxon>
        <taxon>Pterygota</taxon>
        <taxon>Neoptera</taxon>
        <taxon>Polyneoptera</taxon>
        <taxon>Dictyoptera</taxon>
        <taxon>Blattodea</taxon>
        <taxon>Blaberoidea</taxon>
        <taxon>Blaberidae</taxon>
        <taxon>Diplopterinae</taxon>
        <taxon>Diploptera</taxon>
    </lineage>
</organism>
<evidence type="ECO:0000313" key="2">
    <source>
        <dbReference type="Proteomes" id="UP001233999"/>
    </source>
</evidence>
<feature type="non-terminal residue" evidence="1">
    <location>
        <position position="59"/>
    </location>
</feature>
<sequence length="59" mass="6758">KMATLLMEIPTIPTKIRNIKYELAFIFYRLIITSKLDLSSIVLASILLSKADEENCSQR</sequence>
<keyword evidence="2" id="KW-1185">Reference proteome</keyword>
<dbReference type="AlphaFoldDB" id="A0AAD7ZEU5"/>
<comment type="caution">
    <text evidence="1">The sequence shown here is derived from an EMBL/GenBank/DDBJ whole genome shotgun (WGS) entry which is preliminary data.</text>
</comment>
<feature type="non-terminal residue" evidence="1">
    <location>
        <position position="1"/>
    </location>
</feature>
<name>A0AAD7ZEU5_DIPPU</name>
<evidence type="ECO:0000313" key="1">
    <source>
        <dbReference type="EMBL" id="KAJ9578633.1"/>
    </source>
</evidence>
<proteinExistence type="predicted"/>
<dbReference type="Proteomes" id="UP001233999">
    <property type="component" value="Unassembled WGS sequence"/>
</dbReference>